<reference evidence="2" key="1">
    <citation type="submission" date="2021-01" db="EMBL/GenBank/DDBJ databases">
        <title>Modified the classification status of verrucomicrobia.</title>
        <authorList>
            <person name="Feng X."/>
        </authorList>
    </citation>
    <scope>NUCLEOTIDE SEQUENCE</scope>
    <source>
        <strain evidence="2">KCTC 12986</strain>
    </source>
</reference>
<dbReference type="GO" id="GO:0006313">
    <property type="term" value="P:DNA transposition"/>
    <property type="evidence" value="ECO:0007669"/>
    <property type="project" value="InterPro"/>
</dbReference>
<dbReference type="Proteomes" id="UP000604083">
    <property type="component" value="Unassembled WGS sequence"/>
</dbReference>
<dbReference type="PANTHER" id="PTHR34322:SF2">
    <property type="entry name" value="TRANSPOSASE IS200-LIKE DOMAIN-CONTAINING PROTEIN"/>
    <property type="match status" value="1"/>
</dbReference>
<keyword evidence="3" id="KW-1185">Reference proteome</keyword>
<evidence type="ECO:0000313" key="2">
    <source>
        <dbReference type="EMBL" id="MBK1833035.1"/>
    </source>
</evidence>
<organism evidence="2 3">
    <name type="scientific">Roseibacillus ishigakijimensis</name>
    <dbReference type="NCBI Taxonomy" id="454146"/>
    <lineage>
        <taxon>Bacteria</taxon>
        <taxon>Pseudomonadati</taxon>
        <taxon>Verrucomicrobiota</taxon>
        <taxon>Verrucomicrobiia</taxon>
        <taxon>Verrucomicrobiales</taxon>
        <taxon>Verrucomicrobiaceae</taxon>
        <taxon>Roseibacillus</taxon>
    </lineage>
</organism>
<accession>A0A934RLM2</accession>
<dbReference type="InterPro" id="IPR036515">
    <property type="entry name" value="Transposase_17_sf"/>
</dbReference>
<evidence type="ECO:0000313" key="3">
    <source>
        <dbReference type="Proteomes" id="UP000604083"/>
    </source>
</evidence>
<name>A0A934RLM2_9BACT</name>
<gene>
    <name evidence="2" type="ORF">JIN78_03090</name>
</gene>
<feature type="domain" description="Transposase IS200-like" evidence="1">
    <location>
        <begin position="2"/>
        <end position="159"/>
    </location>
</feature>
<sequence length="350" mass="40397">MNRDFVLGEMEKAKFSEFMRLYERLYGLRIVSYCLMSNHFHLLVEVPQRPADEALPDDEGLIAHVEKCLGGKAATNLRWELEHYRAQSNNQAAEELRESWFARMWDISQYMKILKQRFTQWFNRVHQRRGTLWEDRFKSVLVEGKGPALKAMAAYIDLNPVRAGICEDPKDYRWCSYGEAVAGGKKATRARQALIWLDSFTIGMTGEARERSSIQGQEGPCSLDDSLRRWRCYLFGIPESEARQKEELAHEQSGGKAHLFRARIPRQKALEVLENGGRLEKADYLRCRVRYFIDGGALGSKAFIEEVFQEAKSHFHSKRKTGARSLRGMKTVPKPDRLYNLRQLGKDALG</sequence>
<dbReference type="InterPro" id="IPR002686">
    <property type="entry name" value="Transposase_17"/>
</dbReference>
<proteinExistence type="predicted"/>
<dbReference type="SMART" id="SM01321">
    <property type="entry name" value="Y1_Tnp"/>
    <property type="match status" value="1"/>
</dbReference>
<dbReference type="AlphaFoldDB" id="A0A934RLM2"/>
<dbReference type="GO" id="GO:0003677">
    <property type="term" value="F:DNA binding"/>
    <property type="evidence" value="ECO:0007669"/>
    <property type="project" value="InterPro"/>
</dbReference>
<dbReference type="EMBL" id="JAENIO010000005">
    <property type="protein sequence ID" value="MBK1833035.1"/>
    <property type="molecule type" value="Genomic_DNA"/>
</dbReference>
<protein>
    <submittedName>
        <fullName evidence="2">Chemotaxis protein CheW</fullName>
    </submittedName>
</protein>
<evidence type="ECO:0000259" key="1">
    <source>
        <dbReference type="SMART" id="SM01321"/>
    </source>
</evidence>
<dbReference type="PANTHER" id="PTHR34322">
    <property type="entry name" value="TRANSPOSASE, Y1_TNP DOMAIN-CONTAINING"/>
    <property type="match status" value="1"/>
</dbReference>
<comment type="caution">
    <text evidence="2">The sequence shown here is derived from an EMBL/GenBank/DDBJ whole genome shotgun (WGS) entry which is preliminary data.</text>
</comment>
<dbReference type="SUPFAM" id="SSF143422">
    <property type="entry name" value="Transposase IS200-like"/>
    <property type="match status" value="1"/>
</dbReference>
<dbReference type="Gene3D" id="3.30.70.1290">
    <property type="entry name" value="Transposase IS200-like"/>
    <property type="match status" value="1"/>
</dbReference>
<dbReference type="GO" id="GO:0004803">
    <property type="term" value="F:transposase activity"/>
    <property type="evidence" value="ECO:0007669"/>
    <property type="project" value="InterPro"/>
</dbReference>